<gene>
    <name evidence="3" type="ORF">K2173_011775</name>
</gene>
<evidence type="ECO:0000313" key="4">
    <source>
        <dbReference type="Proteomes" id="UP001159364"/>
    </source>
</evidence>
<feature type="domain" description="CCHC-type" evidence="2">
    <location>
        <begin position="60"/>
        <end position="74"/>
    </location>
</feature>
<accession>A0AAV8TW05</accession>
<dbReference type="PROSITE" id="PS50158">
    <property type="entry name" value="ZF_CCHC"/>
    <property type="match status" value="1"/>
</dbReference>
<protein>
    <recommendedName>
        <fullName evidence="2">CCHC-type domain-containing protein</fullName>
    </recommendedName>
</protein>
<dbReference type="InterPro" id="IPR040256">
    <property type="entry name" value="At4g02000-like"/>
</dbReference>
<comment type="caution">
    <text evidence="3">The sequence shown here is derived from an EMBL/GenBank/DDBJ whole genome shotgun (WGS) entry which is preliminary data.</text>
</comment>
<evidence type="ECO:0000259" key="2">
    <source>
        <dbReference type="PROSITE" id="PS50158"/>
    </source>
</evidence>
<dbReference type="EMBL" id="JAIWQS010000003">
    <property type="protein sequence ID" value="KAJ8770239.1"/>
    <property type="molecule type" value="Genomic_DNA"/>
</dbReference>
<dbReference type="InterPro" id="IPR001878">
    <property type="entry name" value="Znf_CCHC"/>
</dbReference>
<dbReference type="PANTHER" id="PTHR31286:SF99">
    <property type="entry name" value="DUF4283 DOMAIN-CONTAINING PROTEIN"/>
    <property type="match status" value="1"/>
</dbReference>
<keyword evidence="4" id="KW-1185">Reference proteome</keyword>
<proteinExistence type="predicted"/>
<dbReference type="PANTHER" id="PTHR31286">
    <property type="entry name" value="GLYCINE-RICH CELL WALL STRUCTURAL PROTEIN 1.8-LIKE"/>
    <property type="match status" value="1"/>
</dbReference>
<keyword evidence="1" id="KW-0863">Zinc-finger</keyword>
<dbReference type="GO" id="GO:0003676">
    <property type="term" value="F:nucleic acid binding"/>
    <property type="evidence" value="ECO:0007669"/>
    <property type="project" value="InterPro"/>
</dbReference>
<evidence type="ECO:0000256" key="1">
    <source>
        <dbReference type="PROSITE-ProRule" id="PRU00047"/>
    </source>
</evidence>
<dbReference type="GO" id="GO:0008270">
    <property type="term" value="F:zinc ion binding"/>
    <property type="evidence" value="ECO:0007669"/>
    <property type="project" value="UniProtKB-KW"/>
</dbReference>
<reference evidence="3 4" key="1">
    <citation type="submission" date="2021-09" db="EMBL/GenBank/DDBJ databases">
        <title>Genomic insights and catalytic innovation underlie evolution of tropane alkaloids biosynthesis.</title>
        <authorList>
            <person name="Wang Y.-J."/>
            <person name="Tian T."/>
            <person name="Huang J.-P."/>
            <person name="Huang S.-X."/>
        </authorList>
    </citation>
    <scope>NUCLEOTIDE SEQUENCE [LARGE SCALE GENOMIC DNA]</scope>
    <source>
        <strain evidence="3">KIB-2018</strain>
        <tissue evidence="3">Leaf</tissue>
    </source>
</reference>
<dbReference type="SUPFAM" id="SSF57756">
    <property type="entry name" value="Retrovirus zinc finger-like domains"/>
    <property type="match status" value="1"/>
</dbReference>
<organism evidence="3 4">
    <name type="scientific">Erythroxylum novogranatense</name>
    <dbReference type="NCBI Taxonomy" id="1862640"/>
    <lineage>
        <taxon>Eukaryota</taxon>
        <taxon>Viridiplantae</taxon>
        <taxon>Streptophyta</taxon>
        <taxon>Embryophyta</taxon>
        <taxon>Tracheophyta</taxon>
        <taxon>Spermatophyta</taxon>
        <taxon>Magnoliopsida</taxon>
        <taxon>eudicotyledons</taxon>
        <taxon>Gunneridae</taxon>
        <taxon>Pentapetalae</taxon>
        <taxon>rosids</taxon>
        <taxon>fabids</taxon>
        <taxon>Malpighiales</taxon>
        <taxon>Erythroxylaceae</taxon>
        <taxon>Erythroxylum</taxon>
    </lineage>
</organism>
<dbReference type="InterPro" id="IPR036875">
    <property type="entry name" value="Znf_CCHC_sf"/>
</dbReference>
<evidence type="ECO:0000313" key="3">
    <source>
        <dbReference type="EMBL" id="KAJ8770239.1"/>
    </source>
</evidence>
<name>A0AAV8TW05_9ROSI</name>
<sequence length="214" mass="23319">MALASGVGQPIKVDRNTTLGNRGRFARVCDDVDLAKPLIGQIEVDGRTYNVEYEGLHTICFKCGKYGHKENVCPATLAAEVSQNQEAQPVVTAMGDGETVTPIMHKSDNTNQAPNLRLGAWMVVEKKLRRNQRNRQSDCAPKISHHSTNCYSPLNDKDYDAASLRAFVDLGHEEESPPAFNFAVDSGLPISARLPTCSSSSWSPYLYCGGACGE</sequence>
<dbReference type="AlphaFoldDB" id="A0AAV8TW05"/>
<dbReference type="Proteomes" id="UP001159364">
    <property type="component" value="Linkage Group LG03"/>
</dbReference>
<keyword evidence="1" id="KW-0862">Zinc</keyword>
<keyword evidence="1" id="KW-0479">Metal-binding</keyword>